<comment type="cofactor">
    <cofactor evidence="17 20">
        <name>Ca(2+)</name>
        <dbReference type="ChEBI" id="CHEBI:29108"/>
    </cofactor>
    <text evidence="17 20">Binds 2 calcium ions per subunit.</text>
</comment>
<dbReference type="Gene3D" id="1.10.420.10">
    <property type="entry name" value="Peroxidase, domain 2"/>
    <property type="match status" value="1"/>
</dbReference>
<dbReference type="PANTHER" id="PTHR31517">
    <property type="match status" value="1"/>
</dbReference>
<evidence type="ECO:0000256" key="20">
    <source>
        <dbReference type="RuleBase" id="RU362060"/>
    </source>
</evidence>
<dbReference type="InterPro" id="IPR010255">
    <property type="entry name" value="Haem_peroxidase_sf"/>
</dbReference>
<name>A0A2Z6LWY6_TRISU</name>
<evidence type="ECO:0000256" key="5">
    <source>
        <dbReference type="ARBA" id="ARBA00022525"/>
    </source>
</evidence>
<dbReference type="GO" id="GO:0020037">
    <property type="term" value="F:heme binding"/>
    <property type="evidence" value="ECO:0007669"/>
    <property type="project" value="UniProtKB-UniRule"/>
</dbReference>
<feature type="disulfide bond" evidence="19">
    <location>
        <begin position="192"/>
        <end position="222"/>
    </location>
</feature>
<dbReference type="InterPro" id="IPR019794">
    <property type="entry name" value="Peroxidases_AS"/>
</dbReference>
<evidence type="ECO:0000313" key="22">
    <source>
        <dbReference type="EMBL" id="GAU24011.1"/>
    </source>
</evidence>
<comment type="similarity">
    <text evidence="3">Belongs to the peroxidase family. Ascorbate peroxidase subfamily.</text>
</comment>
<protein>
    <recommendedName>
        <fullName evidence="4 20">Peroxidase</fullName>
        <ecNumber evidence="4 20">1.11.1.7</ecNumber>
    </recommendedName>
</protein>
<keyword evidence="6 20" id="KW-0575">Peroxidase</keyword>
<feature type="binding site" evidence="17">
    <location>
        <position position="233"/>
    </location>
    <ligand>
        <name>Ca(2+)</name>
        <dbReference type="ChEBI" id="CHEBI:29108"/>
        <label>2</label>
    </ligand>
</feature>
<keyword evidence="12 17" id="KW-0408">Iron</keyword>
<dbReference type="GO" id="GO:0006979">
    <property type="term" value="P:response to oxidative stress"/>
    <property type="evidence" value="ECO:0007669"/>
    <property type="project" value="UniProtKB-UniRule"/>
</dbReference>
<dbReference type="GO" id="GO:0046872">
    <property type="term" value="F:metal ion binding"/>
    <property type="evidence" value="ECO:0007669"/>
    <property type="project" value="UniProtKB-UniRule"/>
</dbReference>
<feature type="binding site" evidence="17">
    <location>
        <position position="66"/>
    </location>
    <ligand>
        <name>Ca(2+)</name>
        <dbReference type="ChEBI" id="CHEBI:29108"/>
        <label>1</label>
    </ligand>
</feature>
<dbReference type="PROSITE" id="PS00435">
    <property type="entry name" value="PEROXIDASE_1"/>
    <property type="match status" value="1"/>
</dbReference>
<keyword evidence="13 19" id="KW-1015">Disulfide bond</keyword>
<evidence type="ECO:0000256" key="15">
    <source>
        <dbReference type="PIRSR" id="PIRSR600823-1"/>
    </source>
</evidence>
<keyword evidence="8 17" id="KW-0479">Metal-binding</keyword>
<dbReference type="InterPro" id="IPR019793">
    <property type="entry name" value="Peroxidases_heam-ligand_BS"/>
</dbReference>
<evidence type="ECO:0000256" key="11">
    <source>
        <dbReference type="ARBA" id="ARBA00023002"/>
    </source>
</evidence>
<dbReference type="PRINTS" id="PR00461">
    <property type="entry name" value="PLPEROXIDASE"/>
</dbReference>
<dbReference type="SUPFAM" id="SSF48113">
    <property type="entry name" value="Heme-dependent peroxidases"/>
    <property type="match status" value="1"/>
</dbReference>
<evidence type="ECO:0000256" key="2">
    <source>
        <dbReference type="ARBA" id="ARBA00002322"/>
    </source>
</evidence>
<evidence type="ECO:0000256" key="16">
    <source>
        <dbReference type="PIRSR" id="PIRSR600823-2"/>
    </source>
</evidence>
<feature type="disulfide bond" evidence="19">
    <location>
        <begin position="29"/>
        <end position="108"/>
    </location>
</feature>
<dbReference type="GO" id="GO:0140825">
    <property type="term" value="F:lactoperoxidase activity"/>
    <property type="evidence" value="ECO:0007669"/>
    <property type="project" value="UniProtKB-EC"/>
</dbReference>
<evidence type="ECO:0000313" key="23">
    <source>
        <dbReference type="Proteomes" id="UP000242715"/>
    </source>
</evidence>
<evidence type="ECO:0000256" key="1">
    <source>
        <dbReference type="ARBA" id="ARBA00000189"/>
    </source>
</evidence>
<evidence type="ECO:0000256" key="4">
    <source>
        <dbReference type="ARBA" id="ARBA00012313"/>
    </source>
</evidence>
<dbReference type="FunFam" id="1.10.420.10:FF:000007">
    <property type="entry name" value="Peroxidase"/>
    <property type="match status" value="1"/>
</dbReference>
<keyword evidence="23" id="KW-1185">Reference proteome</keyword>
<dbReference type="Gene3D" id="1.10.520.10">
    <property type="match status" value="1"/>
</dbReference>
<feature type="binding site" evidence="17">
    <location>
        <position position="70"/>
    </location>
    <ligand>
        <name>Ca(2+)</name>
        <dbReference type="ChEBI" id="CHEBI:29108"/>
        <label>1</label>
    </ligand>
</feature>
<keyword evidence="9 20" id="KW-0732">Signal</keyword>
<sequence>MKKISIIFFFFILPLAFADLQLGFYASSCRKAESIVQKVVQKRFNRDKSITAALLRMHFHDCFVRGCDASLLIDSTKNNTSEKQTGANASVRGYDLIDDVKEAIEAACPSTVSCSDIIALATRDVVALSGGPKYNVPTGRRDGLVSNSVDANILPGPGSPIPQLTQFFAAKGITTEEMVTLLGAHTVGVAHCGFFSGRLSSVTGRPDPTMDPALDAKLVKLCKSNSNGAAFLDQNTSFVVDNAFYKQILLKKGIMQIDQQLALDKSTSTFVSNFASNGDKFVKSFASAMIKLGKVGVLVGKEGEIRKNCRAFNKRN</sequence>
<feature type="chain" id="PRO_5016189845" description="Peroxidase" evidence="20">
    <location>
        <begin position="19"/>
        <end position="316"/>
    </location>
</feature>
<comment type="function">
    <text evidence="2">Removal of H(2)O(2), oxidation of toxic reductants, biosynthesis and degradation of lignin, suberization, auxin catabolism, response to environmental stresses such as wounding, pathogen attack and oxidative stress. These functions might be dependent on each isozyme/isoform in each plant tissue.</text>
</comment>
<keyword evidence="5 20" id="KW-0964">Secreted</keyword>
<evidence type="ECO:0000256" key="7">
    <source>
        <dbReference type="ARBA" id="ARBA00022617"/>
    </source>
</evidence>
<evidence type="ECO:0000256" key="10">
    <source>
        <dbReference type="ARBA" id="ARBA00022837"/>
    </source>
</evidence>
<evidence type="ECO:0000256" key="8">
    <source>
        <dbReference type="ARBA" id="ARBA00022723"/>
    </source>
</evidence>
<evidence type="ECO:0000256" key="13">
    <source>
        <dbReference type="ARBA" id="ARBA00023157"/>
    </source>
</evidence>
<organism evidence="22 23">
    <name type="scientific">Trifolium subterraneum</name>
    <name type="common">Subterranean clover</name>
    <dbReference type="NCBI Taxonomy" id="3900"/>
    <lineage>
        <taxon>Eukaryota</taxon>
        <taxon>Viridiplantae</taxon>
        <taxon>Streptophyta</taxon>
        <taxon>Embryophyta</taxon>
        <taxon>Tracheophyta</taxon>
        <taxon>Spermatophyta</taxon>
        <taxon>Magnoliopsida</taxon>
        <taxon>eudicotyledons</taxon>
        <taxon>Gunneridae</taxon>
        <taxon>Pentapetalae</taxon>
        <taxon>rosids</taxon>
        <taxon>fabids</taxon>
        <taxon>Fabales</taxon>
        <taxon>Fabaceae</taxon>
        <taxon>Papilionoideae</taxon>
        <taxon>50 kb inversion clade</taxon>
        <taxon>NPAAA clade</taxon>
        <taxon>Hologalegina</taxon>
        <taxon>IRL clade</taxon>
        <taxon>Trifolieae</taxon>
        <taxon>Trifolium</taxon>
    </lineage>
</organism>
<feature type="active site" description="Proton acceptor" evidence="15">
    <location>
        <position position="60"/>
    </location>
</feature>
<keyword evidence="7 20" id="KW-0349">Heme</keyword>
<comment type="similarity">
    <text evidence="20">Belongs to the peroxidase family. Classical plant (class III) peroxidase subfamily.</text>
</comment>
<evidence type="ECO:0000256" key="12">
    <source>
        <dbReference type="ARBA" id="ARBA00023004"/>
    </source>
</evidence>
<dbReference type="Proteomes" id="UP000242715">
    <property type="component" value="Unassembled WGS sequence"/>
</dbReference>
<feature type="disulfide bond" evidence="19">
    <location>
        <begin position="114"/>
        <end position="309"/>
    </location>
</feature>
<comment type="catalytic activity">
    <reaction evidence="1 20">
        <text>2 a phenolic donor + H2O2 = 2 a phenolic radical donor + 2 H2O</text>
        <dbReference type="Rhea" id="RHEA:56136"/>
        <dbReference type="ChEBI" id="CHEBI:15377"/>
        <dbReference type="ChEBI" id="CHEBI:16240"/>
        <dbReference type="ChEBI" id="CHEBI:139520"/>
        <dbReference type="ChEBI" id="CHEBI:139521"/>
        <dbReference type="EC" id="1.11.1.7"/>
    </reaction>
</comment>
<evidence type="ECO:0000256" key="19">
    <source>
        <dbReference type="PIRSR" id="PIRSR600823-5"/>
    </source>
</evidence>
<comment type="cofactor">
    <cofactor evidence="17 20">
        <name>heme b</name>
        <dbReference type="ChEBI" id="CHEBI:60344"/>
    </cofactor>
    <text evidence="17 20">Binds 1 heme b (iron(II)-protoporphyrin IX) group per subunit.</text>
</comment>
<dbReference type="Pfam" id="PF00141">
    <property type="entry name" value="peroxidase"/>
    <property type="match status" value="1"/>
</dbReference>
<dbReference type="OrthoDB" id="2113341at2759"/>
<reference evidence="23" key="1">
    <citation type="journal article" date="2017" name="Front. Plant Sci.">
        <title>Climate Clever Clovers: New Paradigm to Reduce the Environmental Footprint of Ruminants by Breeding Low Methanogenic Forages Utilizing Haplotype Variation.</title>
        <authorList>
            <person name="Kaur P."/>
            <person name="Appels R."/>
            <person name="Bayer P.E."/>
            <person name="Keeble-Gagnere G."/>
            <person name="Wang J."/>
            <person name="Hirakawa H."/>
            <person name="Shirasawa K."/>
            <person name="Vercoe P."/>
            <person name="Stefanova K."/>
            <person name="Durmic Z."/>
            <person name="Nichols P."/>
            <person name="Revell C."/>
            <person name="Isobe S.N."/>
            <person name="Edwards D."/>
            <person name="Erskine W."/>
        </authorList>
    </citation>
    <scope>NUCLEOTIDE SEQUENCE [LARGE SCALE GENOMIC DNA]</scope>
    <source>
        <strain evidence="23">cv. Daliak</strain>
    </source>
</reference>
<feature type="signal peptide" evidence="20">
    <location>
        <begin position="1"/>
        <end position="18"/>
    </location>
</feature>
<dbReference type="CDD" id="cd00693">
    <property type="entry name" value="secretory_peroxidase"/>
    <property type="match status" value="1"/>
</dbReference>
<keyword evidence="14 20" id="KW-0376">Hydrogen peroxide</keyword>
<dbReference type="GO" id="GO:0005576">
    <property type="term" value="C:extracellular region"/>
    <property type="evidence" value="ECO:0007669"/>
    <property type="project" value="UniProtKB-SubCell"/>
</dbReference>
<evidence type="ECO:0000256" key="6">
    <source>
        <dbReference type="ARBA" id="ARBA00022559"/>
    </source>
</evidence>
<dbReference type="AlphaFoldDB" id="A0A2Z6LWY6"/>
<comment type="subcellular location">
    <subcellularLocation>
        <location evidence="20">Secreted</location>
    </subcellularLocation>
</comment>
<feature type="binding site" evidence="17">
    <location>
        <position position="68"/>
    </location>
    <ligand>
        <name>Ca(2+)</name>
        <dbReference type="ChEBI" id="CHEBI:29108"/>
        <label>1</label>
    </ligand>
</feature>
<dbReference type="InterPro" id="IPR002016">
    <property type="entry name" value="Haem_peroxidase"/>
</dbReference>
<feature type="binding site" evidence="17">
    <location>
        <position position="236"/>
    </location>
    <ligand>
        <name>Ca(2+)</name>
        <dbReference type="ChEBI" id="CHEBI:29108"/>
        <label>2</label>
    </ligand>
</feature>
<evidence type="ECO:0000259" key="21">
    <source>
        <dbReference type="PROSITE" id="PS50873"/>
    </source>
</evidence>
<evidence type="ECO:0000256" key="9">
    <source>
        <dbReference type="ARBA" id="ARBA00022729"/>
    </source>
</evidence>
<evidence type="ECO:0000256" key="18">
    <source>
        <dbReference type="PIRSR" id="PIRSR600823-4"/>
    </source>
</evidence>
<dbReference type="EMBL" id="DF973283">
    <property type="protein sequence ID" value="GAU24011.1"/>
    <property type="molecule type" value="Genomic_DNA"/>
</dbReference>
<dbReference type="PROSITE" id="PS50873">
    <property type="entry name" value="PEROXIDASE_4"/>
    <property type="match status" value="1"/>
</dbReference>
<dbReference type="PROSITE" id="PS00436">
    <property type="entry name" value="PEROXIDASE_2"/>
    <property type="match status" value="1"/>
</dbReference>
<gene>
    <name evidence="22" type="ORF">TSUD_328130</name>
</gene>
<keyword evidence="11 20" id="KW-0560">Oxidoreductase</keyword>
<evidence type="ECO:0000256" key="14">
    <source>
        <dbReference type="ARBA" id="ARBA00023324"/>
    </source>
</evidence>
<keyword evidence="10 17" id="KW-0106">Calcium</keyword>
<evidence type="ECO:0000256" key="17">
    <source>
        <dbReference type="PIRSR" id="PIRSR600823-3"/>
    </source>
</evidence>
<feature type="disulfide bond" evidence="19">
    <location>
        <begin position="62"/>
        <end position="67"/>
    </location>
</feature>
<evidence type="ECO:0000256" key="3">
    <source>
        <dbReference type="ARBA" id="ARBA00006873"/>
    </source>
</evidence>
<feature type="binding site" evidence="17">
    <location>
        <position position="61"/>
    </location>
    <ligand>
        <name>Ca(2+)</name>
        <dbReference type="ChEBI" id="CHEBI:29108"/>
        <label>1</label>
    </ligand>
</feature>
<dbReference type="InterPro" id="IPR033905">
    <property type="entry name" value="Secretory_peroxidase"/>
</dbReference>
<dbReference type="EC" id="1.11.1.7" evidence="4 20"/>
<feature type="binding site" evidence="17">
    <location>
        <position position="64"/>
    </location>
    <ligand>
        <name>Ca(2+)</name>
        <dbReference type="ChEBI" id="CHEBI:29108"/>
        <label>1</label>
    </ligand>
</feature>
<accession>A0A2Z6LWY6</accession>
<feature type="binding site" description="axial binding residue" evidence="17">
    <location>
        <position position="185"/>
    </location>
    <ligand>
        <name>heme b</name>
        <dbReference type="ChEBI" id="CHEBI:60344"/>
    </ligand>
    <ligandPart>
        <name>Fe</name>
        <dbReference type="ChEBI" id="CHEBI:18248"/>
    </ligandPart>
</feature>
<feature type="site" description="Transition state stabilizer" evidence="18">
    <location>
        <position position="56"/>
    </location>
</feature>
<dbReference type="GO" id="GO:0042744">
    <property type="term" value="P:hydrogen peroxide catabolic process"/>
    <property type="evidence" value="ECO:0007669"/>
    <property type="project" value="UniProtKB-KW"/>
</dbReference>
<dbReference type="PANTHER" id="PTHR31517:SF59">
    <property type="entry name" value="PEROXIDASE"/>
    <property type="match status" value="1"/>
</dbReference>
<feature type="domain" description="Plant heme peroxidase family profile" evidence="21">
    <location>
        <begin position="19"/>
        <end position="313"/>
    </location>
</feature>
<proteinExistence type="inferred from homology"/>
<dbReference type="InterPro" id="IPR000823">
    <property type="entry name" value="Peroxidase_pln"/>
</dbReference>
<dbReference type="FunFam" id="1.10.520.10:FF:000001">
    <property type="entry name" value="Peroxidase"/>
    <property type="match status" value="1"/>
</dbReference>
<feature type="binding site" evidence="17">
    <location>
        <position position="241"/>
    </location>
    <ligand>
        <name>Ca(2+)</name>
        <dbReference type="ChEBI" id="CHEBI:29108"/>
        <label>2</label>
    </ligand>
</feature>
<feature type="binding site" evidence="16">
    <location>
        <position position="155"/>
    </location>
    <ligand>
        <name>substrate</name>
    </ligand>
</feature>
<feature type="binding site" evidence="17">
    <location>
        <position position="186"/>
    </location>
    <ligand>
        <name>Ca(2+)</name>
        <dbReference type="ChEBI" id="CHEBI:29108"/>
        <label>2</label>
    </ligand>
</feature>
<feature type="binding site" evidence="17">
    <location>
        <position position="82"/>
    </location>
    <ligand>
        <name>Ca(2+)</name>
        <dbReference type="ChEBI" id="CHEBI:29108"/>
        <label>1</label>
    </ligand>
</feature>
<dbReference type="PRINTS" id="PR00458">
    <property type="entry name" value="PEROXIDASE"/>
</dbReference>